<sequence>MSVGWSGHKPYEFADFFEGHFHKRGMEVVHSRTLDFFGDLNYLKRFDLIMPNGTMGEITEEQENNLIEVVRLGVNLVRVHVGAGDAFRSSLNYQWMIGGQFLGHPYVGEYEVRLTQKDHATCSGIPTKFIVNTEQYYMLVDPSIEAETAYIYENQEVEMPVAWVKRWGKGRVFYSSLGHDPIEYKKFPEMRLLLTNAIKFLVE</sequence>
<dbReference type="SUPFAM" id="SSF52317">
    <property type="entry name" value="Class I glutamine amidotransferase-like"/>
    <property type="match status" value="1"/>
</dbReference>
<evidence type="ECO:0000313" key="2">
    <source>
        <dbReference type="EMBL" id="WDE97442.1"/>
    </source>
</evidence>
<reference evidence="2 3" key="1">
    <citation type="submission" date="2023-02" db="EMBL/GenBank/DDBJ databases">
        <title>Genome sequence of Lentisphaera profundi SAORIC-696.</title>
        <authorList>
            <person name="Kim e."/>
            <person name="Cho J.-C."/>
            <person name="Choi A."/>
            <person name="Kang I."/>
        </authorList>
    </citation>
    <scope>NUCLEOTIDE SEQUENCE [LARGE SCALE GENOMIC DNA]</scope>
    <source>
        <strain evidence="2 3">SAORIC-696</strain>
    </source>
</reference>
<dbReference type="PANTHER" id="PTHR40469:SF2">
    <property type="entry name" value="GALACTOSE-BINDING DOMAIN-LIKE SUPERFAMILY PROTEIN"/>
    <property type="match status" value="1"/>
</dbReference>
<evidence type="ECO:0000259" key="1">
    <source>
        <dbReference type="Pfam" id="PF06283"/>
    </source>
</evidence>
<dbReference type="EMBL" id="CP117811">
    <property type="protein sequence ID" value="WDE97442.1"/>
    <property type="molecule type" value="Genomic_DNA"/>
</dbReference>
<keyword evidence="3" id="KW-1185">Reference proteome</keyword>
<dbReference type="Proteomes" id="UP001214250">
    <property type="component" value="Chromosome 1"/>
</dbReference>
<accession>A0ABY7VTP9</accession>
<dbReference type="InterPro" id="IPR029062">
    <property type="entry name" value="Class_I_gatase-like"/>
</dbReference>
<proteinExistence type="predicted"/>
<dbReference type="Pfam" id="PF06283">
    <property type="entry name" value="ThuA"/>
    <property type="match status" value="1"/>
</dbReference>
<dbReference type="PANTHER" id="PTHR40469">
    <property type="entry name" value="SECRETED GLYCOSYL HYDROLASE"/>
    <property type="match status" value="1"/>
</dbReference>
<dbReference type="InterPro" id="IPR029010">
    <property type="entry name" value="ThuA-like"/>
</dbReference>
<feature type="domain" description="ThuA-like" evidence="1">
    <location>
        <begin position="4"/>
        <end position="200"/>
    </location>
</feature>
<dbReference type="RefSeq" id="WP_274151817.1">
    <property type="nucleotide sequence ID" value="NZ_CP117811.1"/>
</dbReference>
<protein>
    <submittedName>
        <fullName evidence="2">ThuA domain-containing protein</fullName>
    </submittedName>
</protein>
<gene>
    <name evidence="2" type="ORF">PQO03_05765</name>
</gene>
<organism evidence="2 3">
    <name type="scientific">Lentisphaera profundi</name>
    <dbReference type="NCBI Taxonomy" id="1658616"/>
    <lineage>
        <taxon>Bacteria</taxon>
        <taxon>Pseudomonadati</taxon>
        <taxon>Lentisphaerota</taxon>
        <taxon>Lentisphaeria</taxon>
        <taxon>Lentisphaerales</taxon>
        <taxon>Lentisphaeraceae</taxon>
        <taxon>Lentisphaera</taxon>
    </lineage>
</organism>
<dbReference type="Gene3D" id="3.40.50.880">
    <property type="match status" value="1"/>
</dbReference>
<evidence type="ECO:0000313" key="3">
    <source>
        <dbReference type="Proteomes" id="UP001214250"/>
    </source>
</evidence>
<name>A0ABY7VTP9_9BACT</name>